<dbReference type="InterPro" id="IPR046539">
    <property type="entry name" value="DUF6604"/>
</dbReference>
<dbReference type="PANTHER" id="PTHR38795:SF1">
    <property type="entry name" value="DUF6604 DOMAIN-CONTAINING PROTEIN"/>
    <property type="match status" value="1"/>
</dbReference>
<gene>
    <name evidence="4" type="ORF">SLS63_008600</name>
</gene>
<proteinExistence type="predicted"/>
<sequence>MDPSTKFRGGTWQRYKLGQAQFTKWLKQTADKYTPATSTTGGVASSSSSQKKALKAASKAAIESDVVVHWRELETMASNIVEHAKPEDIPSAPINILRDVIGLRKKSARFFRRSADDDNESAREKNATHEHIIKVLERVLGKFEALMAKGTKLADANSGDCIKMDLADLNNMFEHLELQTSPADDDAASDIENKPESFAPNRKTTKKSKKGGKKPQKGGKPKKQQNPQLQHQEPQDATGLDDADFDLDYNDGDNEFDYYMMIYCFFEDFNIIRSYICERWCDYFYDRSISLNTLAIITNAAFELFHQMEHDLLLDIRRMGMRGRMFGSYEFMMMELFTDSGLEHIDYDSYGNLSKEDSDARMWTDEWDWLASPAFVAIRGILSHIPPGKTPVMRKADKIPPTYGVTNTDDLARFKETCINELLFDVLSVKALKTNGLAPALLPAESELLLGFQDALRNGEFTSAFIFSAQLYCDIRYILEDCVSHPFEQLQTTAKQFDQRYDQAYTRAVGPRLSLRWELRQRIKEFNRFILSDVVLEDKLPRYLMAGLEREDLDDFFLLKHEPVWAGLLDMRLKLVMNELGHEFVHRSFIVEAAAYLYSAAHAASKQFPDQQDFPVWDDMKMFLDTYKDDSPFIRGILDGGDDPVKIIKNFKEIMPDNVLVPKPANCPLDGRNDRTQDFKEAVRVRQLLSKRYTSLDRENMFFMEYMQDLTRERLEHKVDKLESEEDLSTVLQDISARKFGGQPHSQGVLPKERRDLAQERLELKKKQQRRKAMLAQLSPIQQIHILENIVEEQVEGLLALDFMALFQTSWLVLFCVGMNQRESVRDKYGLNASSSASFEMAANVPLIIGDLLTAKPAKRNKRLRNLAEDVRRILNKPEGENTPFEPTEDELAELIEDGVSLGELGMN</sequence>
<feature type="compositionally biased region" description="Low complexity" evidence="2">
    <location>
        <begin position="224"/>
        <end position="238"/>
    </location>
</feature>
<keyword evidence="1" id="KW-0175">Coiled coil</keyword>
<feature type="compositionally biased region" description="Basic residues" evidence="2">
    <location>
        <begin position="203"/>
        <end position="223"/>
    </location>
</feature>
<accession>A0ABR1P227</accession>
<feature type="region of interest" description="Disordered" evidence="2">
    <location>
        <begin position="181"/>
        <end position="244"/>
    </location>
</feature>
<comment type="caution">
    <text evidence="4">The sequence shown here is derived from an EMBL/GenBank/DDBJ whole genome shotgun (WGS) entry which is preliminary data.</text>
</comment>
<evidence type="ECO:0000259" key="3">
    <source>
        <dbReference type="Pfam" id="PF20253"/>
    </source>
</evidence>
<name>A0ABR1P227_DIAER</name>
<feature type="coiled-coil region" evidence="1">
    <location>
        <begin position="750"/>
        <end position="777"/>
    </location>
</feature>
<keyword evidence="5" id="KW-1185">Reference proteome</keyword>
<evidence type="ECO:0000313" key="5">
    <source>
        <dbReference type="Proteomes" id="UP001430848"/>
    </source>
</evidence>
<dbReference type="PANTHER" id="PTHR38795">
    <property type="entry name" value="DUF6604 DOMAIN-CONTAINING PROTEIN"/>
    <property type="match status" value="1"/>
</dbReference>
<evidence type="ECO:0000256" key="1">
    <source>
        <dbReference type="SAM" id="Coils"/>
    </source>
</evidence>
<dbReference type="Pfam" id="PF20253">
    <property type="entry name" value="DUF6604"/>
    <property type="match status" value="1"/>
</dbReference>
<reference evidence="4 5" key="1">
    <citation type="submission" date="2024-02" db="EMBL/GenBank/DDBJ databases">
        <title>De novo assembly and annotation of 12 fungi associated with fruit tree decline syndrome in Ontario, Canada.</title>
        <authorList>
            <person name="Sulman M."/>
            <person name="Ellouze W."/>
            <person name="Ilyukhin E."/>
        </authorList>
    </citation>
    <scope>NUCLEOTIDE SEQUENCE [LARGE SCALE GENOMIC DNA]</scope>
    <source>
        <strain evidence="4 5">M169</strain>
    </source>
</reference>
<organism evidence="4 5">
    <name type="scientific">Diaporthe eres</name>
    <name type="common">Phomopsis oblonga</name>
    <dbReference type="NCBI Taxonomy" id="83184"/>
    <lineage>
        <taxon>Eukaryota</taxon>
        <taxon>Fungi</taxon>
        <taxon>Dikarya</taxon>
        <taxon>Ascomycota</taxon>
        <taxon>Pezizomycotina</taxon>
        <taxon>Sordariomycetes</taxon>
        <taxon>Sordariomycetidae</taxon>
        <taxon>Diaporthales</taxon>
        <taxon>Diaporthaceae</taxon>
        <taxon>Diaporthe</taxon>
        <taxon>Diaporthe eres species complex</taxon>
    </lineage>
</organism>
<evidence type="ECO:0000313" key="4">
    <source>
        <dbReference type="EMBL" id="KAK7724620.1"/>
    </source>
</evidence>
<feature type="domain" description="DUF6604" evidence="3">
    <location>
        <begin position="13"/>
        <end position="312"/>
    </location>
</feature>
<protein>
    <recommendedName>
        <fullName evidence="3">DUF6604 domain-containing protein</fullName>
    </recommendedName>
</protein>
<dbReference type="Proteomes" id="UP001430848">
    <property type="component" value="Unassembled WGS sequence"/>
</dbReference>
<dbReference type="EMBL" id="JAKNSF020000056">
    <property type="protein sequence ID" value="KAK7724620.1"/>
    <property type="molecule type" value="Genomic_DNA"/>
</dbReference>
<evidence type="ECO:0000256" key="2">
    <source>
        <dbReference type="SAM" id="MobiDB-lite"/>
    </source>
</evidence>